<evidence type="ECO:0000313" key="1">
    <source>
        <dbReference type="EMBL" id="SCL53434.1"/>
    </source>
</evidence>
<proteinExistence type="predicted"/>
<accession>A0A1C6UHL4</accession>
<dbReference type="Pfam" id="PF07617">
    <property type="entry name" value="DUF1579"/>
    <property type="match status" value="1"/>
</dbReference>
<dbReference type="InterPro" id="IPR011473">
    <property type="entry name" value="DUF1579"/>
</dbReference>
<dbReference type="EMBL" id="FMHY01000002">
    <property type="protein sequence ID" value="SCL53434.1"/>
    <property type="molecule type" value="Genomic_DNA"/>
</dbReference>
<reference evidence="2" key="1">
    <citation type="submission" date="2016-06" db="EMBL/GenBank/DDBJ databases">
        <authorList>
            <person name="Varghese N."/>
            <person name="Submissions Spin"/>
        </authorList>
    </citation>
    <scope>NUCLEOTIDE SEQUENCE [LARGE SCALE GENOMIC DNA]</scope>
    <source>
        <strain evidence="2">DSM 44814</strain>
    </source>
</reference>
<dbReference type="Proteomes" id="UP000199696">
    <property type="component" value="Unassembled WGS sequence"/>
</dbReference>
<organism evidence="1 2">
    <name type="scientific">Micromonospora eburnea</name>
    <dbReference type="NCBI Taxonomy" id="227316"/>
    <lineage>
        <taxon>Bacteria</taxon>
        <taxon>Bacillati</taxon>
        <taxon>Actinomycetota</taxon>
        <taxon>Actinomycetes</taxon>
        <taxon>Micromonosporales</taxon>
        <taxon>Micromonosporaceae</taxon>
        <taxon>Micromonospora</taxon>
    </lineage>
</organism>
<dbReference type="AlphaFoldDB" id="A0A1C6UHL4"/>
<gene>
    <name evidence="1" type="ORF">GA0070604_2775</name>
</gene>
<sequence>MISRRAAVPGRTRSRLRRGLALGATAVLGAMVIGAGAPSSAAPETFPNLDDDAFALSGSATAPPTQMRQLDFMLGNWKCTVTTQMHGQPPETGTTYVSVRKILGGHWYELRSLQMPTATNPQRLVGRQVYGWDPAAQQFTTYYYDDADGQGAGTAPQVTAGHAVFTGTYLFNGFRHIGRDDLYSPAPGKLYNDISVALESAPEELFPAGTSRCNRL</sequence>
<protein>
    <recommendedName>
        <fullName evidence="3">DUF1579 domain-containing protein</fullName>
    </recommendedName>
</protein>
<keyword evidence="2" id="KW-1185">Reference proteome</keyword>
<evidence type="ECO:0008006" key="3">
    <source>
        <dbReference type="Google" id="ProtNLM"/>
    </source>
</evidence>
<dbReference type="RefSeq" id="WP_167363460.1">
    <property type="nucleotide sequence ID" value="NZ_FMHY01000002.1"/>
</dbReference>
<name>A0A1C6UHL4_9ACTN</name>
<evidence type="ECO:0000313" key="2">
    <source>
        <dbReference type="Proteomes" id="UP000199696"/>
    </source>
</evidence>